<dbReference type="PANTHER" id="PTHR47837">
    <property type="entry name" value="GTP PYROPHOSPHOKINASE YJBM"/>
    <property type="match status" value="1"/>
</dbReference>
<evidence type="ECO:0000259" key="2">
    <source>
        <dbReference type="SMART" id="SM00954"/>
    </source>
</evidence>
<gene>
    <name evidence="3" type="ORF">C7383_102403</name>
</gene>
<dbReference type="AlphaFoldDB" id="A0AB73T8Z7"/>
<dbReference type="Gene3D" id="1.10.287.860">
    <property type="entry name" value="Nucleotidyltransferase"/>
    <property type="match status" value="1"/>
</dbReference>
<dbReference type="InterPro" id="IPR052366">
    <property type="entry name" value="GTP_Pyrophosphokinase"/>
</dbReference>
<dbReference type="SUPFAM" id="SSF81301">
    <property type="entry name" value="Nucleotidyltransferase"/>
    <property type="match status" value="1"/>
</dbReference>
<dbReference type="SMART" id="SM00954">
    <property type="entry name" value="RelA_SpoT"/>
    <property type="match status" value="1"/>
</dbReference>
<comment type="caution">
    <text evidence="3">The sequence shown here is derived from an EMBL/GenBank/DDBJ whole genome shotgun (WGS) entry which is preliminary data.</text>
</comment>
<organism evidence="3 4">
    <name type="scientific">Murimonas intestini</name>
    <dbReference type="NCBI Taxonomy" id="1337051"/>
    <lineage>
        <taxon>Bacteria</taxon>
        <taxon>Bacillati</taxon>
        <taxon>Bacillota</taxon>
        <taxon>Clostridia</taxon>
        <taxon>Lachnospirales</taxon>
        <taxon>Lachnospiraceae</taxon>
        <taxon>Murimonas</taxon>
    </lineage>
</organism>
<proteinExistence type="predicted"/>
<sequence>MGKKKKRKLMDTEGAGFGEFARGMYDDSFRLKYDYALCEMKKKIKKLDAGIEYSFSRIKAPLSTADKLRRKGREVTLEAAEKYLNDIAGICIVCCYIDDVYEAARQLEEQEGLTLLKKKDFIKSPKSTGYRSLHLIFEIEDETWCGVRVEVQIRTVSMDAWARLDHELRYKKEIPEAERLSDELRECADMIAYIDDKMQKIHRKLVPVWTARSTSPMNGCAASAAQ</sequence>
<feature type="domain" description="RelA/SpoT" evidence="2">
    <location>
        <begin position="56"/>
        <end position="176"/>
    </location>
</feature>
<evidence type="ECO:0000313" key="3">
    <source>
        <dbReference type="EMBL" id="PWJ78267.1"/>
    </source>
</evidence>
<dbReference type="EMBL" id="QGGY01000002">
    <property type="protein sequence ID" value="PWJ78267.1"/>
    <property type="molecule type" value="Genomic_DNA"/>
</dbReference>
<dbReference type="Gene3D" id="3.30.460.10">
    <property type="entry name" value="Beta Polymerase, domain 2"/>
    <property type="match status" value="1"/>
</dbReference>
<dbReference type="RefSeq" id="WP_109625193.1">
    <property type="nucleotide sequence ID" value="NZ_CABJAT010000002.1"/>
</dbReference>
<dbReference type="InterPro" id="IPR043519">
    <property type="entry name" value="NT_sf"/>
</dbReference>
<dbReference type="GO" id="GO:0015969">
    <property type="term" value="P:guanosine tetraphosphate metabolic process"/>
    <property type="evidence" value="ECO:0007669"/>
    <property type="project" value="InterPro"/>
</dbReference>
<comment type="pathway">
    <text evidence="1">Purine metabolism; ppGpp biosynthesis; ppGpp from GTP: step 1/2.</text>
</comment>
<reference evidence="3 4" key="1">
    <citation type="submission" date="2018-05" db="EMBL/GenBank/DDBJ databases">
        <authorList>
            <person name="Goeker M."/>
            <person name="Huntemann M."/>
            <person name="Clum A."/>
            <person name="Pillay M."/>
            <person name="Palaniappan K."/>
            <person name="Varghese N."/>
            <person name="Mikhailova N."/>
            <person name="Stamatis D."/>
            <person name="Reddy T."/>
            <person name="Daum C."/>
            <person name="Shapiro N."/>
            <person name="Ivanova N."/>
            <person name="Kyrpides N."/>
            <person name="Woyke T."/>
        </authorList>
    </citation>
    <scope>NUCLEOTIDE SEQUENCE [LARGE SCALE GENOMIC DNA]</scope>
    <source>
        <strain evidence="3 4">DSM 26524</strain>
    </source>
</reference>
<dbReference type="PANTHER" id="PTHR47837:SF2">
    <property type="entry name" value="GTP PYROPHOSPHOKINASE YWAC"/>
    <property type="match status" value="1"/>
</dbReference>
<dbReference type="InterPro" id="IPR007685">
    <property type="entry name" value="RelA_SpoT"/>
</dbReference>
<keyword evidence="4" id="KW-1185">Reference proteome</keyword>
<dbReference type="CDD" id="cd05399">
    <property type="entry name" value="NT_Rel-Spo_like"/>
    <property type="match status" value="1"/>
</dbReference>
<dbReference type="Proteomes" id="UP000245412">
    <property type="component" value="Unassembled WGS sequence"/>
</dbReference>
<accession>A0AB73T8Z7</accession>
<protein>
    <submittedName>
        <fullName evidence="3">GTP pyrophosphokinase</fullName>
    </submittedName>
</protein>
<evidence type="ECO:0000313" key="4">
    <source>
        <dbReference type="Proteomes" id="UP000245412"/>
    </source>
</evidence>
<evidence type="ECO:0000256" key="1">
    <source>
        <dbReference type="ARBA" id="ARBA00004976"/>
    </source>
</evidence>
<name>A0AB73T8Z7_9FIRM</name>
<dbReference type="Pfam" id="PF04607">
    <property type="entry name" value="RelA_SpoT"/>
    <property type="match status" value="1"/>
</dbReference>